<evidence type="ECO:0000313" key="15">
    <source>
        <dbReference type="EMBL" id="ABP34387.1"/>
    </source>
</evidence>
<evidence type="ECO:0000259" key="14">
    <source>
        <dbReference type="Pfam" id="PF13632"/>
    </source>
</evidence>
<dbReference type="CDD" id="cd06421">
    <property type="entry name" value="CESA_CelA_like"/>
    <property type="match status" value="1"/>
</dbReference>
<keyword evidence="9 12" id="KW-1133">Transmembrane helix</keyword>
<dbReference type="GO" id="GO:0016760">
    <property type="term" value="F:cellulose synthase (UDP-forming) activity"/>
    <property type="evidence" value="ECO:0007669"/>
    <property type="project" value="UniProtKB-EC"/>
</dbReference>
<evidence type="ECO:0000256" key="12">
    <source>
        <dbReference type="SAM" id="Phobius"/>
    </source>
</evidence>
<comment type="catalytic activity">
    <reaction evidence="11">
        <text>[(1-&gt;4)-beta-D-glucosyl](n) + UDP-alpha-D-glucose = [(1-&gt;4)-beta-D-glucosyl](n+1) + UDP + H(+)</text>
        <dbReference type="Rhea" id="RHEA:19929"/>
        <dbReference type="Rhea" id="RHEA-COMP:10033"/>
        <dbReference type="Rhea" id="RHEA-COMP:10034"/>
        <dbReference type="ChEBI" id="CHEBI:15378"/>
        <dbReference type="ChEBI" id="CHEBI:18246"/>
        <dbReference type="ChEBI" id="CHEBI:58223"/>
        <dbReference type="ChEBI" id="CHEBI:58885"/>
        <dbReference type="EC" id="2.4.1.12"/>
    </reaction>
</comment>
<dbReference type="InterPro" id="IPR003919">
    <property type="entry name" value="Cell_synth_A"/>
</dbReference>
<keyword evidence="10 12" id="KW-0472">Membrane</keyword>
<dbReference type="EMBL" id="CP000655">
    <property type="protein sequence ID" value="ABP34387.1"/>
    <property type="molecule type" value="Genomic_DNA"/>
</dbReference>
<evidence type="ECO:0000256" key="11">
    <source>
        <dbReference type="ARBA" id="ARBA00048682"/>
    </source>
</evidence>
<dbReference type="Proteomes" id="UP000000231">
    <property type="component" value="Chromosome"/>
</dbReference>
<evidence type="ECO:0000256" key="7">
    <source>
        <dbReference type="ARBA" id="ARBA00022692"/>
    </source>
</evidence>
<keyword evidence="6 15" id="KW-0808">Transferase</keyword>
<dbReference type="GO" id="GO:0006011">
    <property type="term" value="P:UDP-alpha-D-glucose metabolic process"/>
    <property type="evidence" value="ECO:0007669"/>
    <property type="project" value="InterPro"/>
</dbReference>
<keyword evidence="16" id="KW-1185">Reference proteome</keyword>
<gene>
    <name evidence="15" type="ordered locus">Pnuc_1171</name>
</gene>
<dbReference type="GO" id="GO:0005886">
    <property type="term" value="C:plasma membrane"/>
    <property type="evidence" value="ECO:0007669"/>
    <property type="project" value="UniProtKB-SubCell"/>
</dbReference>
<dbReference type="InterPro" id="IPR029044">
    <property type="entry name" value="Nucleotide-diphossugar_trans"/>
</dbReference>
<keyword evidence="8" id="KW-0135">Cellulose biosynthesis</keyword>
<evidence type="ECO:0000256" key="10">
    <source>
        <dbReference type="ARBA" id="ARBA00023136"/>
    </source>
</evidence>
<dbReference type="AlphaFoldDB" id="A4SY23"/>
<dbReference type="Gene3D" id="3.90.550.10">
    <property type="entry name" value="Spore Coat Polysaccharide Biosynthesis Protein SpsA, Chain A"/>
    <property type="match status" value="1"/>
</dbReference>
<dbReference type="CAZy" id="GT2">
    <property type="family name" value="Glycosyltransferase Family 2"/>
</dbReference>
<feature type="domain" description="Glycosyltransferase 2-like" evidence="14">
    <location>
        <begin position="234"/>
        <end position="432"/>
    </location>
</feature>
<dbReference type="PRINTS" id="PR01439">
    <property type="entry name" value="CELLSNTHASEA"/>
</dbReference>
<dbReference type="EC" id="2.4.1.12" evidence="2"/>
<dbReference type="KEGG" id="pnu:Pnuc_1171"/>
<dbReference type="Pfam" id="PF07238">
    <property type="entry name" value="PilZ"/>
    <property type="match status" value="1"/>
</dbReference>
<feature type="transmembrane region" description="Helical" evidence="12">
    <location>
        <begin position="32"/>
        <end position="50"/>
    </location>
</feature>
<dbReference type="RefSeq" id="WP_011903012.1">
    <property type="nucleotide sequence ID" value="NC_009379.1"/>
</dbReference>
<dbReference type="InterPro" id="IPR009875">
    <property type="entry name" value="PilZ_domain"/>
</dbReference>
<keyword evidence="4" id="KW-0997">Cell inner membrane</keyword>
<keyword evidence="7 12" id="KW-0812">Transmembrane</keyword>
<accession>A4SY23</accession>
<proteinExistence type="predicted"/>
<dbReference type="SUPFAM" id="SSF53448">
    <property type="entry name" value="Nucleotide-diphospho-sugar transferases"/>
    <property type="match status" value="1"/>
</dbReference>
<feature type="transmembrane region" description="Helical" evidence="12">
    <location>
        <begin position="414"/>
        <end position="435"/>
    </location>
</feature>
<evidence type="ECO:0000256" key="8">
    <source>
        <dbReference type="ARBA" id="ARBA00022916"/>
    </source>
</evidence>
<dbReference type="SUPFAM" id="SSF141371">
    <property type="entry name" value="PilZ domain-like"/>
    <property type="match status" value="1"/>
</dbReference>
<feature type="transmembrane region" description="Helical" evidence="12">
    <location>
        <begin position="7"/>
        <end position="26"/>
    </location>
</feature>
<dbReference type="GO" id="GO:0030244">
    <property type="term" value="P:cellulose biosynthetic process"/>
    <property type="evidence" value="ECO:0007669"/>
    <property type="project" value="UniProtKB-KW"/>
</dbReference>
<dbReference type="GO" id="GO:0035438">
    <property type="term" value="F:cyclic-di-GMP binding"/>
    <property type="evidence" value="ECO:0007669"/>
    <property type="project" value="InterPro"/>
</dbReference>
<evidence type="ECO:0000256" key="6">
    <source>
        <dbReference type="ARBA" id="ARBA00022679"/>
    </source>
</evidence>
<evidence type="ECO:0000256" key="2">
    <source>
        <dbReference type="ARBA" id="ARBA00012539"/>
    </source>
</evidence>
<evidence type="ECO:0000256" key="1">
    <source>
        <dbReference type="ARBA" id="ARBA00004429"/>
    </source>
</evidence>
<evidence type="ECO:0000256" key="9">
    <source>
        <dbReference type="ARBA" id="ARBA00022989"/>
    </source>
</evidence>
<keyword evidence="3" id="KW-1003">Cell membrane</keyword>
<dbReference type="InterPro" id="IPR050321">
    <property type="entry name" value="Glycosyltr_2/OpgH_subfam"/>
</dbReference>
<evidence type="ECO:0000256" key="5">
    <source>
        <dbReference type="ARBA" id="ARBA00022676"/>
    </source>
</evidence>
<dbReference type="PANTHER" id="PTHR43867">
    <property type="entry name" value="CELLULOSE SYNTHASE CATALYTIC SUBUNIT A [UDP-FORMING]"/>
    <property type="match status" value="1"/>
</dbReference>
<name>A4SY23_POLAQ</name>
<feature type="transmembrane region" description="Helical" evidence="12">
    <location>
        <begin position="545"/>
        <end position="567"/>
    </location>
</feature>
<evidence type="ECO:0000313" key="16">
    <source>
        <dbReference type="Proteomes" id="UP000000231"/>
    </source>
</evidence>
<feature type="transmembrane region" description="Helical" evidence="12">
    <location>
        <begin position="441"/>
        <end position="461"/>
    </location>
</feature>
<sequence>MQDRHSKINASLFLFAIGICLTIYFSEELLNFGGQLYLGWGSFFIIYLMSKVKHFRNQPWRSIFIVLALFVSCRYIAWRIFDTLIYTGFFDFIGMALLFLAELYGFTLFLLDMFVNFSPISDDIIPLSKEESLLPTVDIFIPTYDESEAIVRMTVTAATQINYPKNKLNIYILDDGGTHAKRRSKESGAKAWRRHYSLRRLAKTLGVHYLTRETNQKAKAGNINHALQHTRGDLILILDCDQVPTKDILQNTVGQFLSDPKMFLVQTPHFFINETPVNNVITGISNRPDESEMFYRKIQPAMNFWNAAFFCGSAAVLRRSCLMEVGGIAIKTITEDCETSLILHAHGYNSSYINKPMICGLSPETPSDYLTQHSRWAKGMLQVLMHYNPLFMRGLSLPQRLAYFASSYSWLFGFARYIFFLAPSAFLILGLNVYAANWHEMVDFTVPYALSILVVISYFFAGSRQIFFSEIYETVKGFRMIRELMPVLLNPWKQKFLVTPKGKTLEKEQLSWDAFPLFVLITINGISIAIAAIRWNLEPIWHENIIITAIWCCINIWLGLMSLGAFWEKRQIRAYYRISGGGTVLVKALGSSDQVSVEVVDISAGGIGFKLPLSTELKAGDQVTLDAADSYGNAYQFTATIVRMQKEGDHFFCGTQFPPEKIASPEAIAYVYGDSGRWQRVWDESAELKQSKLQLYLLTKLGLKAVRENSAGYFTYIAKSVGKFIVMLFNPYVWFYAITGVASWTIYLLYLAIVYTISLADHQEARKFPRLRAGEKMTIYFPKLDATLVGWGFDISLTGVGVKVGLPFSIHDNELVEISVRGVTRREHRMDCIIRRVIKDGDEVILGAEFIVDNSNFFKIVSFVYGQGTKMVFALAVSNLRRILSYLFFIGEVTDDRKQHAELKKEIAK</sequence>
<dbReference type="InterPro" id="IPR001173">
    <property type="entry name" value="Glyco_trans_2-like"/>
</dbReference>
<reference evidence="15 16" key="1">
    <citation type="journal article" date="2012" name="Stand. Genomic Sci.">
        <title>Complete genome sequence of Polynucleobacter necessarius subsp. asymbioticus type strain (QLW-P1DMWA-1(T)).</title>
        <authorList>
            <person name="Meincke L."/>
            <person name="Copeland A."/>
            <person name="Lapidus A."/>
            <person name="Lucas S."/>
            <person name="Berry K.W."/>
            <person name="Del Rio T.G."/>
            <person name="Hammon N."/>
            <person name="Dalin E."/>
            <person name="Tice H."/>
            <person name="Pitluck S."/>
            <person name="Richardson P."/>
            <person name="Bruce D."/>
            <person name="Goodwin L."/>
            <person name="Han C."/>
            <person name="Tapia R."/>
            <person name="Detter J.C."/>
            <person name="Schmutz J."/>
            <person name="Brettin T."/>
            <person name="Larimer F."/>
            <person name="Land M."/>
            <person name="Hauser L."/>
            <person name="Kyrpides N.C."/>
            <person name="Ivanova N."/>
            <person name="Goker M."/>
            <person name="Woyke T."/>
            <person name="Wu Q.L."/>
            <person name="Pockl M."/>
            <person name="Hahn M.W."/>
            <person name="Klenk H.P."/>
        </authorList>
    </citation>
    <scope>NUCLEOTIDE SEQUENCE [LARGE SCALE GENOMIC DNA]</scope>
    <source>
        <strain evidence="16">DSM 18221 / CIP 109841 / QLW-P1DMWA-1</strain>
    </source>
</reference>
<feature type="transmembrane region" description="Helical" evidence="12">
    <location>
        <begin position="62"/>
        <end position="81"/>
    </location>
</feature>
<protein>
    <recommendedName>
        <fullName evidence="2">cellulose synthase (UDP-forming)</fullName>
        <ecNumber evidence="2">2.4.1.12</ecNumber>
    </recommendedName>
</protein>
<dbReference type="HOGENOM" id="CLU_011907_0_1_4"/>
<comment type="subcellular location">
    <subcellularLocation>
        <location evidence="1">Cell inner membrane</location>
        <topology evidence="1">Multi-pass membrane protein</topology>
    </subcellularLocation>
</comment>
<evidence type="ECO:0000256" key="3">
    <source>
        <dbReference type="ARBA" id="ARBA00022475"/>
    </source>
</evidence>
<dbReference type="GeneID" id="31481556"/>
<dbReference type="Pfam" id="PF13632">
    <property type="entry name" value="Glyco_trans_2_3"/>
    <property type="match status" value="1"/>
</dbReference>
<keyword evidence="5 15" id="KW-0328">Glycosyltransferase</keyword>
<dbReference type="eggNOG" id="COG1215">
    <property type="taxonomic scope" value="Bacteria"/>
</dbReference>
<feature type="domain" description="PilZ" evidence="13">
    <location>
        <begin position="572"/>
        <end position="660"/>
    </location>
</feature>
<feature type="transmembrane region" description="Helical" evidence="12">
    <location>
        <begin position="741"/>
        <end position="760"/>
    </location>
</feature>
<feature type="transmembrane region" description="Helical" evidence="12">
    <location>
        <begin position="510"/>
        <end position="533"/>
    </location>
</feature>
<evidence type="ECO:0000259" key="13">
    <source>
        <dbReference type="Pfam" id="PF07238"/>
    </source>
</evidence>
<organism evidence="15 16">
    <name type="scientific">Polynucleobacter asymbioticus (strain DSM 18221 / CIP 109841 / QLW-P1DMWA-1)</name>
    <name type="common">Polynucleobacter necessarius subsp. asymbioticus</name>
    <dbReference type="NCBI Taxonomy" id="312153"/>
    <lineage>
        <taxon>Bacteria</taxon>
        <taxon>Pseudomonadati</taxon>
        <taxon>Pseudomonadota</taxon>
        <taxon>Betaproteobacteria</taxon>
        <taxon>Burkholderiales</taxon>
        <taxon>Burkholderiaceae</taxon>
        <taxon>Polynucleobacter</taxon>
    </lineage>
</organism>
<evidence type="ECO:0000256" key="4">
    <source>
        <dbReference type="ARBA" id="ARBA00022519"/>
    </source>
</evidence>
<feature type="transmembrane region" description="Helical" evidence="12">
    <location>
        <begin position="93"/>
        <end position="111"/>
    </location>
</feature>
<dbReference type="PANTHER" id="PTHR43867:SF2">
    <property type="entry name" value="CELLULOSE SYNTHASE CATALYTIC SUBUNIT A [UDP-FORMING]"/>
    <property type="match status" value="1"/>
</dbReference>
<dbReference type="Gene3D" id="2.40.10.220">
    <property type="entry name" value="predicted glycosyltransferase like domains"/>
    <property type="match status" value="1"/>
</dbReference>